<accession>A0A7R7ZYY9</accession>
<dbReference type="Proteomes" id="UP000661280">
    <property type="component" value="Chromosome 5"/>
</dbReference>
<dbReference type="EMBL" id="AP024429">
    <property type="protein sequence ID" value="BCS00009.1"/>
    <property type="molecule type" value="Genomic_DNA"/>
</dbReference>
<dbReference type="OrthoDB" id="10381626at2759"/>
<name>A0A7R7ZYY9_ASPKA</name>
<dbReference type="AlphaFoldDB" id="A0A7R7ZYY9"/>
<reference evidence="1" key="2">
    <citation type="submission" date="2021-02" db="EMBL/GenBank/DDBJ databases">
        <title>Aspergillus luchuensis mut. kawachii IFO 4304 genome sequence.</title>
        <authorList>
            <person name="Mori K."/>
            <person name="Kadooka C."/>
            <person name="Goto M."/>
            <person name="Futagami T."/>
        </authorList>
    </citation>
    <scope>NUCLEOTIDE SEQUENCE</scope>
    <source>
        <strain evidence="1">IFO 4308</strain>
    </source>
</reference>
<dbReference type="RefSeq" id="XP_041543771.1">
    <property type="nucleotide sequence ID" value="XM_041690159.1"/>
</dbReference>
<reference evidence="1" key="1">
    <citation type="submission" date="2021-01" db="EMBL/GenBank/DDBJ databases">
        <authorList>
            <consortium name="Aspergillus luchuensis mut. kawachii IFO 4304 genome sequencing consortium"/>
            <person name="Kazuki M."/>
            <person name="Futagami T."/>
        </authorList>
    </citation>
    <scope>NUCLEOTIDE SEQUENCE</scope>
    <source>
        <strain evidence="1">IFO 4308</strain>
    </source>
</reference>
<evidence type="ECO:0000313" key="1">
    <source>
        <dbReference type="EMBL" id="BCS00009.1"/>
    </source>
</evidence>
<gene>
    <name evidence="1" type="ORF">AKAW2_50350A</name>
</gene>
<sequence length="195" mass="21740">MALPWTAYCSATGQPHPAHFLQCPTCQAVNPASRRTAHIDLTASPEPQPVQSGLYVPTTSSGGGPRTTVFGGENVRQKALLRKKSSKEPAGMKIIIHFYLYNIQEGESEDDIPITTCTLLEQVQTYINNYVLRGLDDFLRDELLSSMTSSTYVRSTRDRFRLSTGIVKKQPVFLSPTARGLCDHLASYSTFLYYR</sequence>
<proteinExistence type="predicted"/>
<dbReference type="GeneID" id="64961330"/>
<organism evidence="1 2">
    <name type="scientific">Aspergillus kawachii</name>
    <name type="common">White koji mold</name>
    <name type="synonym">Aspergillus awamori var. kawachi</name>
    <dbReference type="NCBI Taxonomy" id="1069201"/>
    <lineage>
        <taxon>Eukaryota</taxon>
        <taxon>Fungi</taxon>
        <taxon>Dikarya</taxon>
        <taxon>Ascomycota</taxon>
        <taxon>Pezizomycotina</taxon>
        <taxon>Eurotiomycetes</taxon>
        <taxon>Eurotiomycetidae</taxon>
        <taxon>Eurotiales</taxon>
        <taxon>Aspergillaceae</taxon>
        <taxon>Aspergillus</taxon>
        <taxon>Aspergillus subgen. Circumdati</taxon>
    </lineage>
</organism>
<keyword evidence="2" id="KW-1185">Reference proteome</keyword>
<protein>
    <submittedName>
        <fullName evidence="1">Uncharacterized protein</fullName>
    </submittedName>
</protein>
<evidence type="ECO:0000313" key="2">
    <source>
        <dbReference type="Proteomes" id="UP000661280"/>
    </source>
</evidence>
<dbReference type="KEGG" id="aluc:AKAW2_50350A"/>